<dbReference type="Pfam" id="PF00990">
    <property type="entry name" value="GGDEF"/>
    <property type="match status" value="1"/>
</dbReference>
<evidence type="ECO:0000256" key="3">
    <source>
        <dbReference type="PROSITE-ProRule" id="PRU00169"/>
    </source>
</evidence>
<organism evidence="7 8">
    <name type="scientific">Methylomonas rapida</name>
    <dbReference type="NCBI Taxonomy" id="2963939"/>
    <lineage>
        <taxon>Bacteria</taxon>
        <taxon>Pseudomonadati</taxon>
        <taxon>Pseudomonadota</taxon>
        <taxon>Gammaproteobacteria</taxon>
        <taxon>Methylococcales</taxon>
        <taxon>Methylococcaceae</taxon>
        <taxon>Methylomonas</taxon>
    </lineage>
</organism>
<dbReference type="Pfam" id="PF13185">
    <property type="entry name" value="GAF_2"/>
    <property type="match status" value="1"/>
</dbReference>
<dbReference type="InterPro" id="IPR001789">
    <property type="entry name" value="Sig_transdc_resp-reg_receiver"/>
</dbReference>
<dbReference type="EMBL" id="CP113517">
    <property type="protein sequence ID" value="WAR44428.1"/>
    <property type="molecule type" value="Genomic_DNA"/>
</dbReference>
<dbReference type="InterPro" id="IPR001633">
    <property type="entry name" value="EAL_dom"/>
</dbReference>
<protein>
    <submittedName>
        <fullName evidence="7">EAL domain-containing protein</fullName>
    </submittedName>
</protein>
<dbReference type="PROSITE" id="PS50110">
    <property type="entry name" value="RESPONSE_REGULATORY"/>
    <property type="match status" value="1"/>
</dbReference>
<dbReference type="Pfam" id="PF00072">
    <property type="entry name" value="Response_reg"/>
    <property type="match status" value="1"/>
</dbReference>
<keyword evidence="2" id="KW-0418">Kinase</keyword>
<feature type="domain" description="EAL" evidence="5">
    <location>
        <begin position="365"/>
        <end position="619"/>
    </location>
</feature>
<dbReference type="SUPFAM" id="SSF52172">
    <property type="entry name" value="CheY-like"/>
    <property type="match status" value="1"/>
</dbReference>
<gene>
    <name evidence="7" type="ORF">NM686_019045</name>
</gene>
<dbReference type="Proteomes" id="UP001162780">
    <property type="component" value="Chromosome"/>
</dbReference>
<reference evidence="7" key="1">
    <citation type="submission" date="2022-11" db="EMBL/GenBank/DDBJ databases">
        <title>Methylomonas rapida sp. nov., Carotenoid-Producing Obligate Methanotrophs with High Growth Characteristics and Biotechnological Potential.</title>
        <authorList>
            <person name="Tikhonova E.N."/>
            <person name="Suleimanov R.Z."/>
            <person name="Miroshnikov K."/>
            <person name="Oshkin I.Y."/>
            <person name="Belova S.E."/>
            <person name="Danilova O.V."/>
            <person name="Ashikhmin A."/>
            <person name="Konopkin A."/>
            <person name="But S.Y."/>
            <person name="Khmelenina V.N."/>
            <person name="Kuznetsov N."/>
            <person name="Pimenov N.V."/>
            <person name="Dedysh S.N."/>
        </authorList>
    </citation>
    <scope>NUCLEOTIDE SEQUENCE</scope>
    <source>
        <strain evidence="7">MP1</strain>
    </source>
</reference>
<dbReference type="Pfam" id="PF00563">
    <property type="entry name" value="EAL"/>
    <property type="match status" value="1"/>
</dbReference>
<feature type="domain" description="Response regulatory" evidence="4">
    <location>
        <begin position="632"/>
        <end position="747"/>
    </location>
</feature>
<dbReference type="SUPFAM" id="SSF55781">
    <property type="entry name" value="GAF domain-like"/>
    <property type="match status" value="1"/>
</dbReference>
<evidence type="ECO:0000259" key="6">
    <source>
        <dbReference type="PROSITE" id="PS50887"/>
    </source>
</evidence>
<dbReference type="InterPro" id="IPR050706">
    <property type="entry name" value="Cyclic-di-GMP_PDE-like"/>
</dbReference>
<dbReference type="InterPro" id="IPR011006">
    <property type="entry name" value="CheY-like_superfamily"/>
</dbReference>
<evidence type="ECO:0000259" key="4">
    <source>
        <dbReference type="PROSITE" id="PS50110"/>
    </source>
</evidence>
<dbReference type="PROSITE" id="PS50883">
    <property type="entry name" value="EAL"/>
    <property type="match status" value="1"/>
</dbReference>
<dbReference type="InterPro" id="IPR029787">
    <property type="entry name" value="Nucleotide_cyclase"/>
</dbReference>
<dbReference type="SMART" id="SM00267">
    <property type="entry name" value="GGDEF"/>
    <property type="match status" value="1"/>
</dbReference>
<feature type="modified residue" description="4-aspartylphosphate" evidence="3">
    <location>
        <position position="681"/>
    </location>
</feature>
<dbReference type="InterPro" id="IPR003018">
    <property type="entry name" value="GAF"/>
</dbReference>
<dbReference type="Gene3D" id="3.20.20.450">
    <property type="entry name" value="EAL domain"/>
    <property type="match status" value="1"/>
</dbReference>
<name>A0ABY7GK90_9GAMM</name>
<dbReference type="InterPro" id="IPR035919">
    <property type="entry name" value="EAL_sf"/>
</dbReference>
<evidence type="ECO:0000259" key="5">
    <source>
        <dbReference type="PROSITE" id="PS50883"/>
    </source>
</evidence>
<dbReference type="Gene3D" id="3.30.70.270">
    <property type="match status" value="1"/>
</dbReference>
<accession>A0ABY7GK90</accession>
<evidence type="ECO:0000313" key="8">
    <source>
        <dbReference type="Proteomes" id="UP001162780"/>
    </source>
</evidence>
<dbReference type="SMART" id="SM00052">
    <property type="entry name" value="EAL"/>
    <property type="match status" value="1"/>
</dbReference>
<dbReference type="PROSITE" id="PS50887">
    <property type="entry name" value="GGDEF"/>
    <property type="match status" value="1"/>
</dbReference>
<dbReference type="CDD" id="cd01948">
    <property type="entry name" value="EAL"/>
    <property type="match status" value="1"/>
</dbReference>
<keyword evidence="3" id="KW-0597">Phosphoprotein</keyword>
<sequence>MASSESDISLNQVQAELERLNRLYAMLSQVNRTIIRTEAPQELYQAACRIVIESGAFALVWIGLSTPDRNELVPVAVAGATTLAELKRISGLSSSPDMSPRTGSPGAAAIVNTSLDEQQFSYLRGMIGSLGLQAGCAFPIRLDGNIIGALNIAATEADLFGDAELSLLNEVADDISFALDVLRQKEKHMAMESKMRYLTHYDAQTGMPSRALFEDRLTEICKQSSIKSVTVLIVHLRRYHDIAQMLGPEVGPLIARTMATRLESTLNAIPIARINESKFGAILQDPEGLDVVEELAWQIHRALSEAIKLDGKDLFLDPFVGIAAYPHDGAPLEVLKHAMQAATIPDSPGHCRFFCADMDQSSRLRINLDSALRLALERQEFALHYQPQVDLVSGQIIGAEALLRWQSRDYGAISPQDFIPLLEDNGMIAEVGEWVLREACMTAKQWQQAGLPPFRVAVNLSAKQFHGDDIQTMVKRVLDVTRLDPKWLELELTESLVLQNAENVINTMHELKSQGISFALDDFGTGFSSLSYLQRLPVARIKIDRSFVTNITSNPNDAAIVRAVVGMAHSLGIRVIAEGVETEGQLGFLRGVACEEIQGYFFSRPLPMDEFALLLREGRSIPPEPAGNPERVLLLVDDEPNILSALTRSLRRRGFRIVSTTSTREGFDLLAMHRPGVVLCDQRMPELTGTEFLRRVKQLYPDTVRMVLSGYAELNSVISAVNQGAIYKFLTKPWEEEVLFQSIEDAFRIYELNREKNKLPRIHPID</sequence>
<evidence type="ECO:0000256" key="1">
    <source>
        <dbReference type="ARBA" id="ARBA00022679"/>
    </source>
</evidence>
<evidence type="ECO:0000256" key="2">
    <source>
        <dbReference type="ARBA" id="ARBA00022777"/>
    </source>
</evidence>
<dbReference type="SMART" id="SM00448">
    <property type="entry name" value="REC"/>
    <property type="match status" value="1"/>
</dbReference>
<dbReference type="RefSeq" id="WP_255189404.1">
    <property type="nucleotide sequence ID" value="NZ_CP113517.1"/>
</dbReference>
<keyword evidence="8" id="KW-1185">Reference proteome</keyword>
<dbReference type="InterPro" id="IPR000160">
    <property type="entry name" value="GGDEF_dom"/>
</dbReference>
<evidence type="ECO:0000313" key="7">
    <source>
        <dbReference type="EMBL" id="WAR44428.1"/>
    </source>
</evidence>
<dbReference type="CDD" id="cd17569">
    <property type="entry name" value="REC_HupR-like"/>
    <property type="match status" value="1"/>
</dbReference>
<proteinExistence type="predicted"/>
<dbReference type="PANTHER" id="PTHR33121">
    <property type="entry name" value="CYCLIC DI-GMP PHOSPHODIESTERASE PDEF"/>
    <property type="match status" value="1"/>
</dbReference>
<dbReference type="Gene3D" id="3.40.50.2300">
    <property type="match status" value="1"/>
</dbReference>
<dbReference type="InterPro" id="IPR043128">
    <property type="entry name" value="Rev_trsase/Diguanyl_cyclase"/>
</dbReference>
<dbReference type="Gene3D" id="3.30.450.40">
    <property type="match status" value="1"/>
</dbReference>
<dbReference type="SUPFAM" id="SSF141868">
    <property type="entry name" value="EAL domain-like"/>
    <property type="match status" value="1"/>
</dbReference>
<feature type="domain" description="GGDEF" evidence="6">
    <location>
        <begin position="227"/>
        <end position="358"/>
    </location>
</feature>
<dbReference type="InterPro" id="IPR029016">
    <property type="entry name" value="GAF-like_dom_sf"/>
</dbReference>
<keyword evidence="1" id="KW-0808">Transferase</keyword>
<dbReference type="PANTHER" id="PTHR33121:SF70">
    <property type="entry name" value="SIGNALING PROTEIN YKOW"/>
    <property type="match status" value="1"/>
</dbReference>
<dbReference type="SUPFAM" id="SSF55073">
    <property type="entry name" value="Nucleotide cyclase"/>
    <property type="match status" value="1"/>
</dbReference>